<name>X0TYB2_9ZZZZ</name>
<feature type="domain" description="Methyltransferase type 11" evidence="4">
    <location>
        <begin position="27"/>
        <end position="124"/>
    </location>
</feature>
<gene>
    <name evidence="5" type="ORF">S01H1_03921</name>
</gene>
<keyword evidence="3" id="KW-0808">Transferase</keyword>
<evidence type="ECO:0000256" key="3">
    <source>
        <dbReference type="ARBA" id="ARBA00022679"/>
    </source>
</evidence>
<protein>
    <recommendedName>
        <fullName evidence="4">Methyltransferase type 11 domain-containing protein</fullName>
    </recommendedName>
</protein>
<evidence type="ECO:0000313" key="5">
    <source>
        <dbReference type="EMBL" id="GAF81140.1"/>
    </source>
</evidence>
<dbReference type="PANTHER" id="PTHR44942">
    <property type="entry name" value="METHYLTRANSF_11 DOMAIN-CONTAINING PROTEIN"/>
    <property type="match status" value="1"/>
</dbReference>
<dbReference type="CDD" id="cd02440">
    <property type="entry name" value="AdoMet_MTases"/>
    <property type="match status" value="1"/>
</dbReference>
<dbReference type="GO" id="GO:0032259">
    <property type="term" value="P:methylation"/>
    <property type="evidence" value="ECO:0007669"/>
    <property type="project" value="UniProtKB-KW"/>
</dbReference>
<proteinExistence type="inferred from homology"/>
<sequence length="242" mass="28780">DLRVTDSEPIVFIKEKLQKLKKIKAADVGCGGGRYDLKLFQHLGDKLHLTCIDSNANMLHELTKGLNEHEIKNFKTITAPAKELPLEDRSLDAMFTFNAVHHFKLPDFLEEASRLLRDNGYLFMYTRLRSQNKINIWGRFFPGFCEKEKRLYELDELEDMLEKSPQLELESVEYFKYKRIAKLERLITQAKNHHYSTLYLYNEQEFNESLKKFQENITHHYKNTGNITWNDENVMLIIRKRF</sequence>
<organism evidence="5">
    <name type="scientific">marine sediment metagenome</name>
    <dbReference type="NCBI Taxonomy" id="412755"/>
    <lineage>
        <taxon>unclassified sequences</taxon>
        <taxon>metagenomes</taxon>
        <taxon>ecological metagenomes</taxon>
    </lineage>
</organism>
<accession>X0TYB2</accession>
<dbReference type="EMBL" id="BARS01002101">
    <property type="protein sequence ID" value="GAF81140.1"/>
    <property type="molecule type" value="Genomic_DNA"/>
</dbReference>
<evidence type="ECO:0000259" key="4">
    <source>
        <dbReference type="Pfam" id="PF08241"/>
    </source>
</evidence>
<dbReference type="GO" id="GO:0008757">
    <property type="term" value="F:S-adenosylmethionine-dependent methyltransferase activity"/>
    <property type="evidence" value="ECO:0007669"/>
    <property type="project" value="InterPro"/>
</dbReference>
<dbReference type="InterPro" id="IPR013216">
    <property type="entry name" value="Methyltransf_11"/>
</dbReference>
<dbReference type="InterPro" id="IPR051052">
    <property type="entry name" value="Diverse_substrate_MTase"/>
</dbReference>
<dbReference type="PANTHER" id="PTHR44942:SF4">
    <property type="entry name" value="METHYLTRANSFERASE TYPE 11 DOMAIN-CONTAINING PROTEIN"/>
    <property type="match status" value="1"/>
</dbReference>
<dbReference type="SUPFAM" id="SSF53335">
    <property type="entry name" value="S-adenosyl-L-methionine-dependent methyltransferases"/>
    <property type="match status" value="1"/>
</dbReference>
<comment type="caution">
    <text evidence="5">The sequence shown here is derived from an EMBL/GenBank/DDBJ whole genome shotgun (WGS) entry which is preliminary data.</text>
</comment>
<comment type="similarity">
    <text evidence="1">Belongs to the methyltransferase superfamily.</text>
</comment>
<reference evidence="5" key="1">
    <citation type="journal article" date="2014" name="Front. Microbiol.">
        <title>High frequency of phylogenetically diverse reductive dehalogenase-homologous genes in deep subseafloor sedimentary metagenomes.</title>
        <authorList>
            <person name="Kawai M."/>
            <person name="Futagami T."/>
            <person name="Toyoda A."/>
            <person name="Takaki Y."/>
            <person name="Nishi S."/>
            <person name="Hori S."/>
            <person name="Arai W."/>
            <person name="Tsubouchi T."/>
            <person name="Morono Y."/>
            <person name="Uchiyama I."/>
            <person name="Ito T."/>
            <person name="Fujiyama A."/>
            <person name="Inagaki F."/>
            <person name="Takami H."/>
        </authorList>
    </citation>
    <scope>NUCLEOTIDE SEQUENCE</scope>
    <source>
        <strain evidence="5">Expedition CK06-06</strain>
    </source>
</reference>
<feature type="non-terminal residue" evidence="5">
    <location>
        <position position="1"/>
    </location>
</feature>
<keyword evidence="2" id="KW-0489">Methyltransferase</keyword>
<evidence type="ECO:0000256" key="1">
    <source>
        <dbReference type="ARBA" id="ARBA00008361"/>
    </source>
</evidence>
<evidence type="ECO:0000256" key="2">
    <source>
        <dbReference type="ARBA" id="ARBA00022603"/>
    </source>
</evidence>
<dbReference type="InterPro" id="IPR029063">
    <property type="entry name" value="SAM-dependent_MTases_sf"/>
</dbReference>
<dbReference type="Gene3D" id="3.40.50.150">
    <property type="entry name" value="Vaccinia Virus protein VP39"/>
    <property type="match status" value="1"/>
</dbReference>
<dbReference type="Pfam" id="PF08241">
    <property type="entry name" value="Methyltransf_11"/>
    <property type="match status" value="1"/>
</dbReference>
<dbReference type="AlphaFoldDB" id="X0TYB2"/>